<protein>
    <submittedName>
        <fullName evidence="3">NodT family efflux transporter outer membrane factor (OMF) lipoprotein</fullName>
    </submittedName>
</protein>
<evidence type="ECO:0000313" key="3">
    <source>
        <dbReference type="EMBL" id="TWJ03210.1"/>
    </source>
</evidence>
<keyword evidence="2" id="KW-1134">Transmembrane beta strand</keyword>
<gene>
    <name evidence="3" type="ORF">JN11_00747</name>
</gene>
<dbReference type="Gene3D" id="2.20.200.10">
    <property type="entry name" value="Outer membrane efflux proteins (OEP)"/>
    <property type="match status" value="1"/>
</dbReference>
<keyword evidence="4" id="KW-1185">Reference proteome</keyword>
<reference evidence="3 4" key="1">
    <citation type="submission" date="2019-07" db="EMBL/GenBank/DDBJ databases">
        <title>Genomic Encyclopedia of Archaeal and Bacterial Type Strains, Phase II (KMG-II): from individual species to whole genera.</title>
        <authorList>
            <person name="Goeker M."/>
        </authorList>
    </citation>
    <scope>NUCLEOTIDE SEQUENCE [LARGE SCALE GENOMIC DNA]</scope>
    <source>
        <strain evidence="3 4">ATCC BAA-1854</strain>
    </source>
</reference>
<dbReference type="GO" id="GO:0005886">
    <property type="term" value="C:plasma membrane"/>
    <property type="evidence" value="ECO:0007669"/>
    <property type="project" value="UniProtKB-SubCell"/>
</dbReference>
<keyword evidence="2 3" id="KW-0449">Lipoprotein</keyword>
<feature type="signal peptide" evidence="2">
    <location>
        <begin position="1"/>
        <end position="21"/>
    </location>
</feature>
<comment type="caution">
    <text evidence="3">The sequence shown here is derived from an EMBL/GenBank/DDBJ whole genome shotgun (WGS) entry which is preliminary data.</text>
</comment>
<dbReference type="Proteomes" id="UP000317010">
    <property type="component" value="Unassembled WGS sequence"/>
</dbReference>
<feature type="chain" id="PRO_5022254038" evidence="2">
    <location>
        <begin position="22"/>
        <end position="469"/>
    </location>
</feature>
<dbReference type="SUPFAM" id="SSF56954">
    <property type="entry name" value="Outer membrane efflux proteins (OEP)"/>
    <property type="match status" value="1"/>
</dbReference>
<dbReference type="Pfam" id="PF02321">
    <property type="entry name" value="OEP"/>
    <property type="match status" value="2"/>
</dbReference>
<comment type="similarity">
    <text evidence="1 2">Belongs to the outer membrane factor (OMF) (TC 1.B.17) family.</text>
</comment>
<dbReference type="PANTHER" id="PTHR30203:SF33">
    <property type="entry name" value="BLR4455 PROTEIN"/>
    <property type="match status" value="1"/>
</dbReference>
<dbReference type="InterPro" id="IPR010131">
    <property type="entry name" value="MdtP/NodT-like"/>
</dbReference>
<dbReference type="PANTHER" id="PTHR30203">
    <property type="entry name" value="OUTER MEMBRANE CATION EFFLUX PROTEIN"/>
    <property type="match status" value="1"/>
</dbReference>
<organism evidence="3 4">
    <name type="scientific">Mucilaginibacter frigoritolerans</name>
    <dbReference type="NCBI Taxonomy" id="652788"/>
    <lineage>
        <taxon>Bacteria</taxon>
        <taxon>Pseudomonadati</taxon>
        <taxon>Bacteroidota</taxon>
        <taxon>Sphingobacteriia</taxon>
        <taxon>Sphingobacteriales</taxon>
        <taxon>Sphingobacteriaceae</taxon>
        <taxon>Mucilaginibacter</taxon>
    </lineage>
</organism>
<comment type="subcellular location">
    <subcellularLocation>
        <location evidence="2">Cell membrane</location>
        <topology evidence="2">Lipid-anchor</topology>
    </subcellularLocation>
</comment>
<keyword evidence="2" id="KW-0564">Palmitate</keyword>
<proteinExistence type="inferred from homology"/>
<evidence type="ECO:0000313" key="4">
    <source>
        <dbReference type="Proteomes" id="UP000317010"/>
    </source>
</evidence>
<sequence length="469" mass="51218">MFNQMKTRYFLIAATALLIIASCKVSQHYSRPSVNAANLYRDSSATDTNSIAALPWRSLFADTVLQNLIQEGINNNLNLKTAILKIAEANATLKEAKAAYFPTLSAGATVTKAKSSQAAQSFPAGLGIDLNTTTYQADLSASWTLNVWGQLSSLKRQAIAQFLESDASKRAVQTALVASIANDYYTLLSYDQQLAITQQTVKNDIQDVETNKSLLKADVVTGAAVVQSEANRYAAEITMPDLEANIRATENALSILLGRGPGPIKRLTMAEQIPVETLNAGVSTLLLKNRPDIQQSEFAFMAAFENTNVAHSYFYPTLTITAEGGLSTLQLKDLFNNSIFYNLVGGLTQPIFNQGQNKARYRIAKAQQLEAFNTYQQSILTAGQQVANDLFSYKQAIKKAGLRKKELDALEKSVDYTKQLLTYSSATNYTDVLTSEQNLLAAQLAGVNDKLQQLQAIVNLYTDLGGGWK</sequence>
<evidence type="ECO:0000256" key="2">
    <source>
        <dbReference type="RuleBase" id="RU362097"/>
    </source>
</evidence>
<dbReference type="GO" id="GO:0015562">
    <property type="term" value="F:efflux transmembrane transporter activity"/>
    <property type="evidence" value="ECO:0007669"/>
    <property type="project" value="InterPro"/>
</dbReference>
<accession>A0A562UBP0</accession>
<keyword evidence="2" id="KW-0812">Transmembrane</keyword>
<keyword evidence="2" id="KW-0472">Membrane</keyword>
<dbReference type="PROSITE" id="PS51257">
    <property type="entry name" value="PROKAR_LIPOPROTEIN"/>
    <property type="match status" value="1"/>
</dbReference>
<dbReference type="AlphaFoldDB" id="A0A562UBP0"/>
<dbReference type="EMBL" id="VLLI01000002">
    <property type="protein sequence ID" value="TWJ03210.1"/>
    <property type="molecule type" value="Genomic_DNA"/>
</dbReference>
<evidence type="ECO:0000256" key="1">
    <source>
        <dbReference type="ARBA" id="ARBA00007613"/>
    </source>
</evidence>
<keyword evidence="2" id="KW-0732">Signal</keyword>
<dbReference type="NCBIfam" id="TIGR01845">
    <property type="entry name" value="outer_NodT"/>
    <property type="match status" value="1"/>
</dbReference>
<dbReference type="InterPro" id="IPR003423">
    <property type="entry name" value="OMP_efflux"/>
</dbReference>
<dbReference type="Gene3D" id="1.20.1600.10">
    <property type="entry name" value="Outer membrane efflux proteins (OEP)"/>
    <property type="match status" value="1"/>
</dbReference>
<name>A0A562UBP0_9SPHI</name>